<sequence>MTPLRRNSINDMDHQGSTYQSLMKNQSTARAADELSLLPEVRSKEAVGVDDSKEGGLEGVLEGLGGAGRGGVGILDTGKLEQTLNGGGGNKAGTTGSGDKLFQVSMLLSLPEIAHFMTYSDGDGTTLGALLNGQRVRLTKVAAPVTTTDGENGELGNGDSGTDGGSDFLGGLDTETDVALRVTDDDDGLETGTLTGTGLLLDGLDL</sequence>
<feature type="region of interest" description="Disordered" evidence="1">
    <location>
        <begin position="145"/>
        <end position="168"/>
    </location>
</feature>
<evidence type="ECO:0000313" key="2">
    <source>
        <dbReference type="EMBL" id="GMG25471.1"/>
    </source>
</evidence>
<gene>
    <name evidence="2" type="ORF">Aory04_000250900</name>
</gene>
<evidence type="ECO:0000313" key="3">
    <source>
        <dbReference type="Proteomes" id="UP001165205"/>
    </source>
</evidence>
<dbReference type="AlphaFoldDB" id="A0AAN5BUB7"/>
<comment type="caution">
    <text evidence="2">The sequence shown here is derived from an EMBL/GenBank/DDBJ whole genome shotgun (WGS) entry which is preliminary data.</text>
</comment>
<evidence type="ECO:0000256" key="1">
    <source>
        <dbReference type="SAM" id="MobiDB-lite"/>
    </source>
</evidence>
<dbReference type="EMBL" id="BSYA01000019">
    <property type="protein sequence ID" value="GMG25471.1"/>
    <property type="molecule type" value="Genomic_DNA"/>
</dbReference>
<proteinExistence type="predicted"/>
<organism evidence="2 3">
    <name type="scientific">Aspergillus oryzae</name>
    <name type="common">Yellow koji mold</name>
    <dbReference type="NCBI Taxonomy" id="5062"/>
    <lineage>
        <taxon>Eukaryota</taxon>
        <taxon>Fungi</taxon>
        <taxon>Dikarya</taxon>
        <taxon>Ascomycota</taxon>
        <taxon>Pezizomycotina</taxon>
        <taxon>Eurotiomycetes</taxon>
        <taxon>Eurotiomycetidae</taxon>
        <taxon>Eurotiales</taxon>
        <taxon>Aspergillaceae</taxon>
        <taxon>Aspergillus</taxon>
        <taxon>Aspergillus subgen. Circumdati</taxon>
    </lineage>
</organism>
<reference evidence="2" key="1">
    <citation type="submission" date="2023-04" db="EMBL/GenBank/DDBJ databases">
        <title>Aspergillus oryzae NBRC 4228.</title>
        <authorList>
            <person name="Ichikawa N."/>
            <person name="Sato H."/>
            <person name="Tonouchi N."/>
        </authorList>
    </citation>
    <scope>NUCLEOTIDE SEQUENCE</scope>
    <source>
        <strain evidence="2">NBRC 4228</strain>
    </source>
</reference>
<protein>
    <submittedName>
        <fullName evidence="2">Unnamed protein product</fullName>
    </submittedName>
</protein>
<feature type="compositionally biased region" description="Gly residues" evidence="1">
    <location>
        <begin position="153"/>
        <end position="168"/>
    </location>
</feature>
<dbReference type="Proteomes" id="UP001165205">
    <property type="component" value="Unassembled WGS sequence"/>
</dbReference>
<name>A0AAN5BUB7_ASPOZ</name>
<accession>A0AAN5BUB7</accession>